<evidence type="ECO:0000313" key="1">
    <source>
        <dbReference type="EMBL" id="GGZ32562.1"/>
    </source>
</evidence>
<sequence>MATLERLVSRRLARMVAWRPRPKLERLGAVILPLAETFPPAFFAAAKAWVMNGRRRCALLDRMRPGRMRKSFSSDI</sequence>
<organism evidence="1 2">
    <name type="scientific">Asticcacaulis endophyticus</name>
    <dbReference type="NCBI Taxonomy" id="1395890"/>
    <lineage>
        <taxon>Bacteria</taxon>
        <taxon>Pseudomonadati</taxon>
        <taxon>Pseudomonadota</taxon>
        <taxon>Alphaproteobacteria</taxon>
        <taxon>Caulobacterales</taxon>
        <taxon>Caulobacteraceae</taxon>
        <taxon>Asticcacaulis</taxon>
    </lineage>
</organism>
<keyword evidence="2" id="KW-1185">Reference proteome</keyword>
<dbReference type="Proteomes" id="UP000662572">
    <property type="component" value="Unassembled WGS sequence"/>
</dbReference>
<protein>
    <submittedName>
        <fullName evidence="1">Uncharacterized protein</fullName>
    </submittedName>
</protein>
<accession>A0A918UT81</accession>
<reference evidence="1" key="2">
    <citation type="submission" date="2020-09" db="EMBL/GenBank/DDBJ databases">
        <authorList>
            <person name="Sun Q."/>
            <person name="Kim S."/>
        </authorList>
    </citation>
    <scope>NUCLEOTIDE SEQUENCE</scope>
    <source>
        <strain evidence="1">KCTC 32296</strain>
    </source>
</reference>
<dbReference type="AlphaFoldDB" id="A0A918UT81"/>
<evidence type="ECO:0000313" key="2">
    <source>
        <dbReference type="Proteomes" id="UP000662572"/>
    </source>
</evidence>
<name>A0A918UT81_9CAUL</name>
<reference evidence="1" key="1">
    <citation type="journal article" date="2014" name="Int. J. Syst. Evol. Microbiol.">
        <title>Complete genome sequence of Corynebacterium casei LMG S-19264T (=DSM 44701T), isolated from a smear-ripened cheese.</title>
        <authorList>
            <consortium name="US DOE Joint Genome Institute (JGI-PGF)"/>
            <person name="Walter F."/>
            <person name="Albersmeier A."/>
            <person name="Kalinowski J."/>
            <person name="Ruckert C."/>
        </authorList>
    </citation>
    <scope>NUCLEOTIDE SEQUENCE</scope>
    <source>
        <strain evidence="1">KCTC 32296</strain>
    </source>
</reference>
<gene>
    <name evidence="1" type="ORF">GCM10011273_18410</name>
</gene>
<dbReference type="EMBL" id="BMZB01000002">
    <property type="protein sequence ID" value="GGZ32562.1"/>
    <property type="molecule type" value="Genomic_DNA"/>
</dbReference>
<comment type="caution">
    <text evidence="1">The sequence shown here is derived from an EMBL/GenBank/DDBJ whole genome shotgun (WGS) entry which is preliminary data.</text>
</comment>
<proteinExistence type="predicted"/>